<dbReference type="Proteomes" id="UP000307720">
    <property type="component" value="Unassembled WGS sequence"/>
</dbReference>
<evidence type="ECO:0000313" key="2">
    <source>
        <dbReference type="Proteomes" id="UP000307720"/>
    </source>
</evidence>
<comment type="caution">
    <text evidence="1">The sequence shown here is derived from an EMBL/GenBank/DDBJ whole genome shotgun (WGS) entry which is preliminary data.</text>
</comment>
<name>A0AC61QYK8_9FIRM</name>
<accession>A0AC61QYK8</accession>
<sequence length="497" mass="57122">MIKELYENICRDEDMRANLAALKKEIKSENGKRAFAYLLAGDYSKIGELLRHKDAKVRKNAALILGEMECEDMLPVLWQGYQAEQQFFVRPSYVKAMASYDCRPYLQELQKRRDFLMENLVSEETEKHVREELAGLRVLLAGYEREEGHVFTGVTRETDVILLTNRAYREITREQLKEEHTALFAGGVRVRTQDVEGLFHIRTWTEMLFPIRGAALLSENPSEAADVLAKSGLLPFLESCHKGEGTFYFRAEVRGNMERNEKTAFIKKFSQAFEKASGRKFMNSVSDYEMELRILQRKDGGFLPLLKLYTLKDKRFSYRKQVLSASIHPANAALVTALLKPYLKEGAQVLDPFCGVGTMLIERARVLKAGYMYGVDIYANAIEKARVNAEAAEVDINFITRDFFDFHHKYLFDEIITNMPTVTGTKSKGEIMELYERFLHKAPGMLAVGGIMAIYTTEEGILQHCLKKCDFIKLLKRWTVREKEGSVLYVLQLENER</sequence>
<keyword evidence="1" id="KW-0489">Methyltransferase</keyword>
<proteinExistence type="predicted"/>
<evidence type="ECO:0000313" key="1">
    <source>
        <dbReference type="EMBL" id="TGX98064.1"/>
    </source>
</evidence>
<dbReference type="EMBL" id="SRZB01000022">
    <property type="protein sequence ID" value="TGX98064.1"/>
    <property type="molecule type" value="Genomic_DNA"/>
</dbReference>
<reference evidence="1" key="1">
    <citation type="submission" date="2019-04" db="EMBL/GenBank/DDBJ databases">
        <title>Microbes associate with the intestines of laboratory mice.</title>
        <authorList>
            <person name="Navarre W."/>
            <person name="Wong E."/>
            <person name="Huang K."/>
            <person name="Tropini C."/>
            <person name="Ng K."/>
            <person name="Yu B."/>
        </authorList>
    </citation>
    <scope>NUCLEOTIDE SEQUENCE</scope>
    <source>
        <strain evidence="1">NM72_1-8</strain>
    </source>
</reference>
<keyword evidence="2" id="KW-1185">Reference proteome</keyword>
<organism evidence="1 2">
    <name type="scientific">Hominisplanchenecus murintestinalis</name>
    <dbReference type="NCBI Taxonomy" id="2941517"/>
    <lineage>
        <taxon>Bacteria</taxon>
        <taxon>Bacillati</taxon>
        <taxon>Bacillota</taxon>
        <taxon>Clostridia</taxon>
        <taxon>Lachnospirales</taxon>
        <taxon>Lachnospiraceae</taxon>
        <taxon>Hominisplanchenecus</taxon>
    </lineage>
</organism>
<keyword evidence="1" id="KW-0808">Transferase</keyword>
<gene>
    <name evidence="1" type="ORF">E5357_10275</name>
</gene>
<protein>
    <submittedName>
        <fullName evidence="1">Methyltransferase domain-containing protein</fullName>
    </submittedName>
</protein>